<feature type="region of interest" description="Disordered" evidence="1">
    <location>
        <begin position="150"/>
        <end position="170"/>
    </location>
</feature>
<feature type="region of interest" description="Disordered" evidence="1">
    <location>
        <begin position="246"/>
        <end position="280"/>
    </location>
</feature>
<name>A0AAV7MTH3_PLEWA</name>
<feature type="region of interest" description="Disordered" evidence="1">
    <location>
        <begin position="189"/>
        <end position="221"/>
    </location>
</feature>
<feature type="compositionally biased region" description="Pro residues" evidence="1">
    <location>
        <begin position="158"/>
        <end position="170"/>
    </location>
</feature>
<gene>
    <name evidence="2" type="ORF">NDU88_004443</name>
</gene>
<organism evidence="2 3">
    <name type="scientific">Pleurodeles waltl</name>
    <name type="common">Iberian ribbed newt</name>
    <dbReference type="NCBI Taxonomy" id="8319"/>
    <lineage>
        <taxon>Eukaryota</taxon>
        <taxon>Metazoa</taxon>
        <taxon>Chordata</taxon>
        <taxon>Craniata</taxon>
        <taxon>Vertebrata</taxon>
        <taxon>Euteleostomi</taxon>
        <taxon>Amphibia</taxon>
        <taxon>Batrachia</taxon>
        <taxon>Caudata</taxon>
        <taxon>Salamandroidea</taxon>
        <taxon>Salamandridae</taxon>
        <taxon>Pleurodelinae</taxon>
        <taxon>Pleurodeles</taxon>
    </lineage>
</organism>
<evidence type="ECO:0000313" key="3">
    <source>
        <dbReference type="Proteomes" id="UP001066276"/>
    </source>
</evidence>
<accession>A0AAV7MTH3</accession>
<reference evidence="2" key="1">
    <citation type="journal article" date="2022" name="bioRxiv">
        <title>Sequencing and chromosome-scale assembly of the giantPleurodeles waltlgenome.</title>
        <authorList>
            <person name="Brown T."/>
            <person name="Elewa A."/>
            <person name="Iarovenko S."/>
            <person name="Subramanian E."/>
            <person name="Araus A.J."/>
            <person name="Petzold A."/>
            <person name="Susuki M."/>
            <person name="Suzuki K.-i.T."/>
            <person name="Hayashi T."/>
            <person name="Toyoda A."/>
            <person name="Oliveira C."/>
            <person name="Osipova E."/>
            <person name="Leigh N.D."/>
            <person name="Simon A."/>
            <person name="Yun M.H."/>
        </authorList>
    </citation>
    <scope>NUCLEOTIDE SEQUENCE</scope>
    <source>
        <strain evidence="2">20211129_DDA</strain>
        <tissue evidence="2">Liver</tissue>
    </source>
</reference>
<protein>
    <submittedName>
        <fullName evidence="2">Uncharacterized protein</fullName>
    </submittedName>
</protein>
<dbReference type="EMBL" id="JANPWB010000013">
    <property type="protein sequence ID" value="KAJ1107046.1"/>
    <property type="molecule type" value="Genomic_DNA"/>
</dbReference>
<dbReference type="AlphaFoldDB" id="A0AAV7MTH3"/>
<keyword evidence="3" id="KW-1185">Reference proteome</keyword>
<evidence type="ECO:0000313" key="2">
    <source>
        <dbReference type="EMBL" id="KAJ1107046.1"/>
    </source>
</evidence>
<feature type="region of interest" description="Disordered" evidence="1">
    <location>
        <begin position="78"/>
        <end position="98"/>
    </location>
</feature>
<comment type="caution">
    <text evidence="2">The sequence shown here is derived from an EMBL/GenBank/DDBJ whole genome shotgun (WGS) entry which is preliminary data.</text>
</comment>
<feature type="compositionally biased region" description="Polar residues" evidence="1">
    <location>
        <begin position="269"/>
        <end position="280"/>
    </location>
</feature>
<evidence type="ECO:0000256" key="1">
    <source>
        <dbReference type="SAM" id="MobiDB-lite"/>
    </source>
</evidence>
<sequence length="280" mass="29992">MHRSLRCALAAECRDYALSLFRSGVQCAGAGQARLSGSAALRQPTERAARPFTALSPPVKRRSLRSCGAYPERTVPQQARWPPNKCRHGPAAPREPNQFPNDSCGLPHVHNRAEGFSSSEGAPLSSSLLQWVSCPVYSLGLYAGSARGSLQPLKGPARPAPPLSTSPPPGARLYLLGGSRQFCVTLRGRPTPGTQSPLQEPHPSARLRRPAMKPSRPGPTRCGVMPLQCRQKGRFWPQRAVGPWGLSFGCPSGGTTPQSPPRMSDLPGATQSSRSLRPPC</sequence>
<proteinExistence type="predicted"/>
<dbReference type="Proteomes" id="UP001066276">
    <property type="component" value="Chromosome 9"/>
</dbReference>